<dbReference type="PANTHER" id="PTHR21716:SF53">
    <property type="entry name" value="PERMEASE PERM-RELATED"/>
    <property type="match status" value="1"/>
</dbReference>
<dbReference type="InterPro" id="IPR002549">
    <property type="entry name" value="AI-2E-like"/>
</dbReference>
<dbReference type="PANTHER" id="PTHR21716">
    <property type="entry name" value="TRANSMEMBRANE PROTEIN"/>
    <property type="match status" value="1"/>
</dbReference>
<evidence type="ECO:0000256" key="3">
    <source>
        <dbReference type="ARBA" id="ARBA00022448"/>
    </source>
</evidence>
<keyword evidence="10" id="KW-1185">Reference proteome</keyword>
<comment type="similarity">
    <text evidence="2">Belongs to the autoinducer-2 exporter (AI-2E) (TC 2.A.86) family.</text>
</comment>
<evidence type="ECO:0000256" key="4">
    <source>
        <dbReference type="ARBA" id="ARBA00022475"/>
    </source>
</evidence>
<reference evidence="10" key="1">
    <citation type="journal article" date="2019" name="Int. J. Syst. Evol. Microbiol.">
        <title>The Global Catalogue of Microorganisms (GCM) 10K type strain sequencing project: providing services to taxonomists for standard genome sequencing and annotation.</title>
        <authorList>
            <consortium name="The Broad Institute Genomics Platform"/>
            <consortium name="The Broad Institute Genome Sequencing Center for Infectious Disease"/>
            <person name="Wu L."/>
            <person name="Ma J."/>
        </authorList>
    </citation>
    <scope>NUCLEOTIDE SEQUENCE [LARGE SCALE GENOMIC DNA]</scope>
    <source>
        <strain evidence="10">KCTC 42143</strain>
    </source>
</reference>
<dbReference type="RefSeq" id="WP_058919004.1">
    <property type="nucleotide sequence ID" value="NZ_JBHSQC010000001.1"/>
</dbReference>
<evidence type="ECO:0000313" key="9">
    <source>
        <dbReference type="EMBL" id="MFD1800271.1"/>
    </source>
</evidence>
<comment type="caution">
    <text evidence="9">The sequence shown here is derived from an EMBL/GenBank/DDBJ whole genome shotgun (WGS) entry which is preliminary data.</text>
</comment>
<feature type="transmembrane region" description="Helical" evidence="8">
    <location>
        <begin position="56"/>
        <end position="74"/>
    </location>
</feature>
<keyword evidence="6 8" id="KW-1133">Transmembrane helix</keyword>
<evidence type="ECO:0000256" key="8">
    <source>
        <dbReference type="SAM" id="Phobius"/>
    </source>
</evidence>
<feature type="transmembrane region" description="Helical" evidence="8">
    <location>
        <begin position="287"/>
        <end position="312"/>
    </location>
</feature>
<name>A0ABW4NPS8_9LACT</name>
<keyword evidence="3" id="KW-0813">Transport</keyword>
<sequence>MEQEQEKVKVKTVATWFWRWFLNNKVVTILLVSLLILLNILVFSKITYVFDPLKGFIEVIGLPLLMAGILYYLVNPLVDWIEMKKVPRVGGILIIFVVIIALVVWGVTTLIPIIQEQTLSIIKNWPQYWESVVIQADALVRSDVFSQFQEQLTDINQNIMSSISKQATNVVNSTVSGIGSVVGAVTNVFIALITMPFILFYLLKDGRDLPYHMMKFIPTKMRLNTYNLLSQINTQISQYIRGQLLVAFFVALMFWIGFAIVGLEYAVTLAVMAGFLNLIPYLGSFLAMVPVVIIAFVASPVMLAKVLIVFAIEQMIEGRVIQPQILGSNLDIHPVTIIVVLLTSGKLFGIPGVILGIPGYAVLKVIFEHFFQWYQQHSGLYEHDYNPAYEPSLPIEKRKHFKRKKKKK</sequence>
<organism evidence="9 10">
    <name type="scientific">Carnobacterium antarcticum</name>
    <dbReference type="NCBI Taxonomy" id="2126436"/>
    <lineage>
        <taxon>Bacteria</taxon>
        <taxon>Bacillati</taxon>
        <taxon>Bacillota</taxon>
        <taxon>Bacilli</taxon>
        <taxon>Lactobacillales</taxon>
        <taxon>Carnobacteriaceae</taxon>
        <taxon>Carnobacterium</taxon>
    </lineage>
</organism>
<evidence type="ECO:0000313" key="10">
    <source>
        <dbReference type="Proteomes" id="UP001597285"/>
    </source>
</evidence>
<keyword evidence="5 8" id="KW-0812">Transmembrane</keyword>
<keyword evidence="4" id="KW-1003">Cell membrane</keyword>
<feature type="transmembrane region" description="Helical" evidence="8">
    <location>
        <begin position="244"/>
        <end position="267"/>
    </location>
</feature>
<evidence type="ECO:0000256" key="5">
    <source>
        <dbReference type="ARBA" id="ARBA00022692"/>
    </source>
</evidence>
<dbReference type="Proteomes" id="UP001597285">
    <property type="component" value="Unassembled WGS sequence"/>
</dbReference>
<evidence type="ECO:0000256" key="7">
    <source>
        <dbReference type="ARBA" id="ARBA00023136"/>
    </source>
</evidence>
<evidence type="ECO:0000256" key="1">
    <source>
        <dbReference type="ARBA" id="ARBA00004651"/>
    </source>
</evidence>
<evidence type="ECO:0000256" key="2">
    <source>
        <dbReference type="ARBA" id="ARBA00009773"/>
    </source>
</evidence>
<accession>A0ABW4NPS8</accession>
<dbReference type="EMBL" id="JBHUFF010000019">
    <property type="protein sequence ID" value="MFD1800271.1"/>
    <property type="molecule type" value="Genomic_DNA"/>
</dbReference>
<evidence type="ECO:0000256" key="6">
    <source>
        <dbReference type="ARBA" id="ARBA00022989"/>
    </source>
</evidence>
<protein>
    <submittedName>
        <fullName evidence="9">AI-2E family transporter</fullName>
    </submittedName>
</protein>
<keyword evidence="7 8" id="KW-0472">Membrane</keyword>
<proteinExistence type="inferred from homology"/>
<comment type="subcellular location">
    <subcellularLocation>
        <location evidence="1">Cell membrane</location>
        <topology evidence="1">Multi-pass membrane protein</topology>
    </subcellularLocation>
</comment>
<feature type="transmembrane region" description="Helical" evidence="8">
    <location>
        <begin position="86"/>
        <end position="114"/>
    </location>
</feature>
<dbReference type="Pfam" id="PF01594">
    <property type="entry name" value="AI-2E_transport"/>
    <property type="match status" value="1"/>
</dbReference>
<gene>
    <name evidence="9" type="ORF">ACFSBK_10480</name>
</gene>
<feature type="transmembrane region" description="Helical" evidence="8">
    <location>
        <begin position="178"/>
        <end position="203"/>
    </location>
</feature>
<feature type="transmembrane region" description="Helical" evidence="8">
    <location>
        <begin position="26"/>
        <end position="50"/>
    </location>
</feature>